<dbReference type="SUPFAM" id="SSF141571">
    <property type="entry name" value="Pentapeptide repeat-like"/>
    <property type="match status" value="1"/>
</dbReference>
<dbReference type="CDD" id="cd00200">
    <property type="entry name" value="WD40"/>
    <property type="match status" value="2"/>
</dbReference>
<dbReference type="InterPro" id="IPR011043">
    <property type="entry name" value="Gal_Oxase/kelch_b-propeller"/>
</dbReference>
<sequence>MDFKELLEFTDEAVFIKVGRRLSAVEITILKGSWENLTYEQIAGIANSSLVRVKRDIGPKLWQLLTEVLGKKVSKSNMRSVLKRQWSKSFQPDRVEETSDNSIQNYAKDFHSNSFSNALAPTSNPPVSKEEFKGNVDWGEAIDVSVFYGRTEELNILEQWLTKEGCRLVGLLGMGGIGKTSLAAKLAQQVQDRFEYVVWRSLHNAPSLFELLANLIQFFSQSQVLEVDLPNSLDGRISKLMDFLRKHRCLIVLDNAETILQSGAIAGSYREGYEEYGQLMRRMGELVHASCVVVTSREKPKEVAFLEGKSLPVRSLQLKGLEVVDGQKIFEIKGLWGSESEILAVVDRYAGNALALKIVATTILDIFNGNISKFLEEDTSVYGSIRELLDQQFSRLSNLEKNIIYWLAIDREPVTISELQDDIIALILPRKLLEALESLVRRSLVEKRASLFTLQPVVMEYITDNLVQQIWQEISTQNTNLLTSHALIKATAKDYIKEIQTRLILKPAIDGLLTVFRSQESLRNQIRKIFLKLRETLPQEQNYIAGNILNLLCYLKTDLSYYDFSYLTVRQADLRNVNLHNVNFVHANLERTVFAESFSGILSLVFSPDRKLLAVGDMNGEIRVYQVSDWRQLNILTGHTDWVTSIAFSPDSSILASGSEDQTINLWNVANGQHFNTLQGHKKGISSLVFASRPSPNNSDNQIILASGSDDKTVKIWDVRDGRCLKTLQGHSDMVRAVVFSPDNQILVSGSVDTTLKLWDARNGKCLSTLQENNEGIWSVAISPDGHILASASGGTVNVWDIHTGKCQMKLQGHGGWVISVAFSKDGQTLASGSWDRTVKLWNVSNGQCLKTLQGHNNIIRAVHFSHDGQILASGSDDQSLRLWDVSTGQCLKTMQGYSSRIWSIASSPDGQILASTSQKMVKLWNINTGQSFRNLLGHSNGVRALAFSPNGQMLASASEDKTVKIWDISTGECLRTLYGHTNWVWSLAFSYDGLTLASGSHDCTIKLWNIFDGKCLKTIREEKHGVLSVAFSPDGLTLASGGHDHTVRLWNVFDGKCLRTLHEHTGWVWSIAFSPDGQMLSSGSGDHTVRLWNVFDGKCLRTLHGHTGWVWSIAFSPDGRILSSGSMDQTVKLWDIKTGQFLKTLRGHNRGVLSVTFSPSEYTLISSSEDETLRIWQISTGLCVKILRDKRLYEGMKIASATGLTDATVTTLKTLGAIESALEHFSSM</sequence>
<dbReference type="InterPro" id="IPR036322">
    <property type="entry name" value="WD40_repeat_dom_sf"/>
</dbReference>
<feature type="repeat" description="WD" evidence="3">
    <location>
        <begin position="636"/>
        <end position="677"/>
    </location>
</feature>
<evidence type="ECO:0000256" key="2">
    <source>
        <dbReference type="ARBA" id="ARBA00022737"/>
    </source>
</evidence>
<dbReference type="Gene3D" id="2.160.20.80">
    <property type="entry name" value="E3 ubiquitin-protein ligase SopA"/>
    <property type="match status" value="1"/>
</dbReference>
<evidence type="ECO:0000313" key="6">
    <source>
        <dbReference type="EMBL" id="KAF3885435.1"/>
    </source>
</evidence>
<dbReference type="AlphaFoldDB" id="A0A8S9SZ79"/>
<feature type="repeat" description="WD" evidence="3">
    <location>
        <begin position="1020"/>
        <end position="1061"/>
    </location>
</feature>
<dbReference type="Pfam" id="PF26355">
    <property type="entry name" value="HTH_VMAP-M9"/>
    <property type="match status" value="1"/>
</dbReference>
<feature type="repeat" description="WD" evidence="3">
    <location>
        <begin position="1146"/>
        <end position="1187"/>
    </location>
</feature>
<evidence type="ECO:0000313" key="7">
    <source>
        <dbReference type="Proteomes" id="UP000029738"/>
    </source>
</evidence>
<dbReference type="Pfam" id="PF25178">
    <property type="entry name" value="Beta-prop_WDR41"/>
    <property type="match status" value="1"/>
</dbReference>
<dbReference type="SUPFAM" id="SSF50978">
    <property type="entry name" value="WD40 repeat-like"/>
    <property type="match status" value="2"/>
</dbReference>
<dbReference type="InterPro" id="IPR058651">
    <property type="entry name" value="HTH_VMAP-M9"/>
</dbReference>
<feature type="repeat" description="WD" evidence="3">
    <location>
        <begin position="978"/>
        <end position="1019"/>
    </location>
</feature>
<dbReference type="PROSITE" id="PS50294">
    <property type="entry name" value="WD_REPEATS_REGION"/>
    <property type="match status" value="11"/>
</dbReference>
<reference evidence="6" key="2">
    <citation type="submission" date="2019-11" db="EMBL/GenBank/DDBJ databases">
        <title>Improved Assembly of Tolypothrix boutellei genome.</title>
        <authorList>
            <person name="Sarangi A.N."/>
            <person name="Mukherjee M."/>
            <person name="Ghosh S."/>
            <person name="Singh D."/>
            <person name="Das A."/>
            <person name="Kant S."/>
            <person name="Prusty A."/>
            <person name="Tripathy S."/>
        </authorList>
    </citation>
    <scope>NUCLEOTIDE SEQUENCE</scope>
    <source>
        <strain evidence="6">VB521301</strain>
    </source>
</reference>
<feature type="repeat" description="WD" evidence="3">
    <location>
        <begin position="853"/>
        <end position="894"/>
    </location>
</feature>
<dbReference type="EMBL" id="JHEG04000001">
    <property type="protein sequence ID" value="KAF3885435.1"/>
    <property type="molecule type" value="Genomic_DNA"/>
</dbReference>
<dbReference type="OrthoDB" id="567898at2"/>
<evidence type="ECO:0000259" key="5">
    <source>
        <dbReference type="Pfam" id="PF26355"/>
    </source>
</evidence>
<dbReference type="PANTHER" id="PTHR19848:SF8">
    <property type="entry name" value="F-BOX AND WD REPEAT DOMAIN CONTAINING 7"/>
    <property type="match status" value="1"/>
</dbReference>
<dbReference type="Pfam" id="PF25173">
    <property type="entry name" value="Beta-prop_WDR3_1st"/>
    <property type="match status" value="1"/>
</dbReference>
<feature type="repeat" description="WD" evidence="3">
    <location>
        <begin position="728"/>
        <end position="769"/>
    </location>
</feature>
<name>A0A8S9SZ79_9CYAN</name>
<feature type="repeat" description="WD" evidence="3">
    <location>
        <begin position="1062"/>
        <end position="1103"/>
    </location>
</feature>
<dbReference type="RefSeq" id="WP_050046284.1">
    <property type="nucleotide sequence ID" value="NZ_JHEG04000001.1"/>
</dbReference>
<reference evidence="6" key="1">
    <citation type="journal article" date="2015" name="Genome Announc.">
        <title>Draft Genome Sequence of Tolypothrix boutellei Strain VB521301.</title>
        <authorList>
            <person name="Chandrababunaidu M.M."/>
            <person name="Singh D."/>
            <person name="Sen D."/>
            <person name="Bhan S."/>
            <person name="Das S."/>
            <person name="Gupta A."/>
            <person name="Adhikary S.P."/>
            <person name="Tripathy S."/>
        </authorList>
    </citation>
    <scope>NUCLEOTIDE SEQUENCE</scope>
    <source>
        <strain evidence="6">VB521301</strain>
    </source>
</reference>
<feature type="domain" description="vWA-MoxR associated protein N-terminal HTH" evidence="5">
    <location>
        <begin position="1"/>
        <end position="85"/>
    </location>
</feature>
<dbReference type="Gene3D" id="3.40.50.300">
    <property type="entry name" value="P-loop containing nucleotide triphosphate hydrolases"/>
    <property type="match status" value="1"/>
</dbReference>
<keyword evidence="2" id="KW-0677">Repeat</keyword>
<dbReference type="InterPro" id="IPR001680">
    <property type="entry name" value="WD40_rpt"/>
</dbReference>
<dbReference type="Pfam" id="PF00805">
    <property type="entry name" value="Pentapeptide"/>
    <property type="match status" value="1"/>
</dbReference>
<feature type="repeat" description="WD" evidence="3">
    <location>
        <begin position="1104"/>
        <end position="1145"/>
    </location>
</feature>
<comment type="caution">
    <text evidence="6">The sequence shown here is derived from an EMBL/GenBank/DDBJ whole genome shotgun (WGS) entry which is preliminary data.</text>
</comment>
<dbReference type="PROSITE" id="PS50082">
    <property type="entry name" value="WD_REPEATS_2"/>
    <property type="match status" value="13"/>
</dbReference>
<feature type="domain" description="NB-ARC" evidence="4">
    <location>
        <begin position="153"/>
        <end position="255"/>
    </location>
</feature>
<protein>
    <recommendedName>
        <fullName evidence="8">NB-ARC domain-containing protein</fullName>
    </recommendedName>
</protein>
<dbReference type="InterPro" id="IPR040102">
    <property type="entry name" value="WDR41"/>
</dbReference>
<dbReference type="Pfam" id="PF00931">
    <property type="entry name" value="NB-ARC"/>
    <property type="match status" value="1"/>
</dbReference>
<feature type="repeat" description="WD" evidence="3">
    <location>
        <begin position="895"/>
        <end position="935"/>
    </location>
</feature>
<dbReference type="InterPro" id="IPR001646">
    <property type="entry name" value="5peptide_repeat"/>
</dbReference>
<organism evidence="6 7">
    <name type="scientific">Tolypothrix bouteillei VB521301</name>
    <dbReference type="NCBI Taxonomy" id="1479485"/>
    <lineage>
        <taxon>Bacteria</taxon>
        <taxon>Bacillati</taxon>
        <taxon>Cyanobacteriota</taxon>
        <taxon>Cyanophyceae</taxon>
        <taxon>Nostocales</taxon>
        <taxon>Tolypothrichaceae</taxon>
        <taxon>Tolypothrix</taxon>
    </lineage>
</organism>
<evidence type="ECO:0000259" key="4">
    <source>
        <dbReference type="Pfam" id="PF00931"/>
    </source>
</evidence>
<keyword evidence="1 3" id="KW-0853">WD repeat</keyword>
<dbReference type="InterPro" id="IPR015943">
    <property type="entry name" value="WD40/YVTN_repeat-like_dom_sf"/>
</dbReference>
<keyword evidence="7" id="KW-1185">Reference proteome</keyword>
<proteinExistence type="predicted"/>
<dbReference type="SUPFAM" id="SSF52540">
    <property type="entry name" value="P-loop containing nucleoside triphosphate hydrolases"/>
    <property type="match status" value="1"/>
</dbReference>
<dbReference type="InterPro" id="IPR002182">
    <property type="entry name" value="NB-ARC"/>
</dbReference>
<dbReference type="GO" id="GO:0043531">
    <property type="term" value="F:ADP binding"/>
    <property type="evidence" value="ECO:0007669"/>
    <property type="project" value="InterPro"/>
</dbReference>
<evidence type="ECO:0008006" key="8">
    <source>
        <dbReference type="Google" id="ProtNLM"/>
    </source>
</evidence>
<accession>A0A8S9SZ79</accession>
<dbReference type="PROSITE" id="PS00678">
    <property type="entry name" value="WD_REPEATS_1"/>
    <property type="match status" value="10"/>
</dbReference>
<feature type="repeat" description="WD" evidence="3">
    <location>
        <begin position="936"/>
        <end position="977"/>
    </location>
</feature>
<dbReference type="PRINTS" id="PR00364">
    <property type="entry name" value="DISEASERSIST"/>
</dbReference>
<dbReference type="SMART" id="SM00320">
    <property type="entry name" value="WD40"/>
    <property type="match status" value="14"/>
</dbReference>
<dbReference type="Gene3D" id="2.130.10.10">
    <property type="entry name" value="YVTN repeat-like/Quinoprotein amine dehydrogenase"/>
    <property type="match status" value="6"/>
</dbReference>
<feature type="repeat" description="WD" evidence="3">
    <location>
        <begin position="811"/>
        <end position="852"/>
    </location>
</feature>
<dbReference type="Proteomes" id="UP000029738">
    <property type="component" value="Unassembled WGS sequence"/>
</dbReference>
<evidence type="ECO:0000256" key="3">
    <source>
        <dbReference type="PROSITE-ProRule" id="PRU00221"/>
    </source>
</evidence>
<dbReference type="PRINTS" id="PR00320">
    <property type="entry name" value="GPROTEINBRPT"/>
</dbReference>
<dbReference type="InterPro" id="IPR027417">
    <property type="entry name" value="P-loop_NTPase"/>
</dbReference>
<dbReference type="InterPro" id="IPR019775">
    <property type="entry name" value="WD40_repeat_CS"/>
</dbReference>
<dbReference type="SUPFAM" id="SSF50965">
    <property type="entry name" value="Galactose oxidase, central domain"/>
    <property type="match status" value="1"/>
</dbReference>
<dbReference type="Pfam" id="PF00400">
    <property type="entry name" value="WD40"/>
    <property type="match status" value="5"/>
</dbReference>
<dbReference type="PANTHER" id="PTHR19848">
    <property type="entry name" value="WD40 REPEAT PROTEIN"/>
    <property type="match status" value="1"/>
</dbReference>
<gene>
    <name evidence="6" type="ORF">DA73_0400008170</name>
</gene>
<dbReference type="InterPro" id="IPR020472">
    <property type="entry name" value="WD40_PAC1"/>
</dbReference>
<feature type="repeat" description="WD" evidence="3">
    <location>
        <begin position="770"/>
        <end position="810"/>
    </location>
</feature>
<feature type="repeat" description="WD" evidence="3">
    <location>
        <begin position="678"/>
        <end position="727"/>
    </location>
</feature>
<evidence type="ECO:0000256" key="1">
    <source>
        <dbReference type="ARBA" id="ARBA00022574"/>
    </source>
</evidence>